<gene>
    <name evidence="2" type="ORF">OPV22_027542</name>
</gene>
<dbReference type="EMBL" id="JAQQAF010000008">
    <property type="protein sequence ID" value="KAJ8464990.1"/>
    <property type="molecule type" value="Genomic_DNA"/>
</dbReference>
<organism evidence="2 3">
    <name type="scientific">Ensete ventricosum</name>
    <name type="common">Abyssinian banana</name>
    <name type="synonym">Musa ensete</name>
    <dbReference type="NCBI Taxonomy" id="4639"/>
    <lineage>
        <taxon>Eukaryota</taxon>
        <taxon>Viridiplantae</taxon>
        <taxon>Streptophyta</taxon>
        <taxon>Embryophyta</taxon>
        <taxon>Tracheophyta</taxon>
        <taxon>Spermatophyta</taxon>
        <taxon>Magnoliopsida</taxon>
        <taxon>Liliopsida</taxon>
        <taxon>Zingiberales</taxon>
        <taxon>Musaceae</taxon>
        <taxon>Ensete</taxon>
    </lineage>
</organism>
<evidence type="ECO:0000256" key="1">
    <source>
        <dbReference type="SAM" id="SignalP"/>
    </source>
</evidence>
<reference evidence="2 3" key="1">
    <citation type="submission" date="2022-12" db="EMBL/GenBank/DDBJ databases">
        <title>Chromosome-scale assembly of the Ensete ventricosum genome.</title>
        <authorList>
            <person name="Dussert Y."/>
            <person name="Stocks J."/>
            <person name="Wendawek A."/>
            <person name="Woldeyes F."/>
            <person name="Nichols R.A."/>
            <person name="Borrell J.S."/>
        </authorList>
    </citation>
    <scope>NUCLEOTIDE SEQUENCE [LARGE SCALE GENOMIC DNA]</scope>
    <source>
        <strain evidence="3">cv. Maze</strain>
        <tissue evidence="2">Seeds</tissue>
    </source>
</reference>
<proteinExistence type="predicted"/>
<feature type="signal peptide" evidence="1">
    <location>
        <begin position="1"/>
        <end position="17"/>
    </location>
</feature>
<evidence type="ECO:0000313" key="3">
    <source>
        <dbReference type="Proteomes" id="UP001222027"/>
    </source>
</evidence>
<comment type="caution">
    <text evidence="2">The sequence shown here is derived from an EMBL/GenBank/DDBJ whole genome shotgun (WGS) entry which is preliminary data.</text>
</comment>
<dbReference type="Proteomes" id="UP001222027">
    <property type="component" value="Unassembled WGS sequence"/>
</dbReference>
<protein>
    <recommendedName>
        <fullName evidence="4">Secreted protein</fullName>
    </recommendedName>
</protein>
<evidence type="ECO:0000313" key="2">
    <source>
        <dbReference type="EMBL" id="KAJ8464990.1"/>
    </source>
</evidence>
<feature type="chain" id="PRO_5043922439" description="Secreted protein" evidence="1">
    <location>
        <begin position="18"/>
        <end position="97"/>
    </location>
</feature>
<sequence>MMRTLCLFFCLALPSSSPPAPRDRGGPTAKPWANSCDDHASQDLFYIPGDPRNTDRDPCAPVHQHASCFLLLSRDPSGASTILLTATNHQLATAAAA</sequence>
<name>A0AAV8Q7Y8_ENSVE</name>
<keyword evidence="3" id="KW-1185">Reference proteome</keyword>
<accession>A0AAV8Q7Y8</accession>
<evidence type="ECO:0008006" key="4">
    <source>
        <dbReference type="Google" id="ProtNLM"/>
    </source>
</evidence>
<dbReference type="AlphaFoldDB" id="A0AAV8Q7Y8"/>
<keyword evidence="1" id="KW-0732">Signal</keyword>